<dbReference type="Proteomes" id="UP000237438">
    <property type="component" value="Unassembled WGS sequence"/>
</dbReference>
<organism evidence="3 4">
    <name type="scientific">Erysiphe pulchra</name>
    <dbReference type="NCBI Taxonomy" id="225359"/>
    <lineage>
        <taxon>Eukaryota</taxon>
        <taxon>Fungi</taxon>
        <taxon>Dikarya</taxon>
        <taxon>Ascomycota</taxon>
        <taxon>Pezizomycotina</taxon>
        <taxon>Leotiomycetes</taxon>
        <taxon>Erysiphales</taxon>
        <taxon>Erysiphaceae</taxon>
        <taxon>Erysiphe</taxon>
    </lineage>
</organism>
<keyword evidence="2" id="KW-1133">Transmembrane helix</keyword>
<dbReference type="EMBL" id="PEDP01001247">
    <property type="protein sequence ID" value="POS83972.1"/>
    <property type="molecule type" value="Genomic_DNA"/>
</dbReference>
<evidence type="ECO:0000256" key="1">
    <source>
        <dbReference type="SAM" id="MobiDB-lite"/>
    </source>
</evidence>
<dbReference type="AlphaFoldDB" id="A0A2S4PPM5"/>
<accession>A0A2S4PPM5</accession>
<keyword evidence="2" id="KW-0812">Transmembrane</keyword>
<keyword evidence="4" id="KW-1185">Reference proteome</keyword>
<evidence type="ECO:0000313" key="4">
    <source>
        <dbReference type="Proteomes" id="UP000237438"/>
    </source>
</evidence>
<keyword evidence="2" id="KW-0472">Membrane</keyword>
<proteinExistence type="predicted"/>
<evidence type="ECO:0000313" key="3">
    <source>
        <dbReference type="EMBL" id="POS83972.1"/>
    </source>
</evidence>
<protein>
    <submittedName>
        <fullName evidence="3">Uncharacterized protein</fullName>
    </submittedName>
</protein>
<comment type="caution">
    <text evidence="3">The sequence shown here is derived from an EMBL/GenBank/DDBJ whole genome shotgun (WGS) entry which is preliminary data.</text>
</comment>
<dbReference type="OrthoDB" id="2439692at2759"/>
<gene>
    <name evidence="3" type="ORF">EPUL_004594</name>
</gene>
<sequence>MIITESQKTPGAPLKQHHVLFYVFNIQSNPVRQLQIHAIHSCREDHPCGAQNPTRVNTTSTVSLTSPTSSSTSGVAYTGLAGSESKDNPTSNKSGTLAALDPARGYLSAIIFACIFAGFAIIM</sequence>
<feature type="transmembrane region" description="Helical" evidence="2">
    <location>
        <begin position="103"/>
        <end position="122"/>
    </location>
</feature>
<name>A0A2S4PPM5_9PEZI</name>
<feature type="region of interest" description="Disordered" evidence="1">
    <location>
        <begin position="48"/>
        <end position="94"/>
    </location>
</feature>
<reference evidence="3 4" key="1">
    <citation type="submission" date="2017-10" db="EMBL/GenBank/DDBJ databases">
        <title>Development of genomic resources for the powdery mildew, Erysiphe pulchra.</title>
        <authorList>
            <person name="Wadl P.A."/>
            <person name="Mack B.M."/>
            <person name="Moore G."/>
            <person name="Beltz S.B."/>
        </authorList>
    </citation>
    <scope>NUCLEOTIDE SEQUENCE [LARGE SCALE GENOMIC DNA]</scope>
    <source>
        <strain evidence="3">Cflorida</strain>
    </source>
</reference>
<feature type="compositionally biased region" description="Low complexity" evidence="1">
    <location>
        <begin position="58"/>
        <end position="73"/>
    </location>
</feature>
<evidence type="ECO:0000256" key="2">
    <source>
        <dbReference type="SAM" id="Phobius"/>
    </source>
</evidence>